<sequence length="158" mass="18611">MAMDRAQVRITLESEIDGEKQIIEHSGEWFCKNRSIFIRYDETESYGKARAIVRWRDGELSVTRRGDVESEQIFVAGARRYGQYKSSLARFRLETDTTLLWMQCGDMLQSGDMTHSELAIEEPELTLPLLLEWHYTMWIEDELTGTFKIRLRAEKQHM</sequence>
<proteinExistence type="predicted"/>
<accession>A0ABN8G3Y6</accession>
<keyword evidence="2" id="KW-1185">Reference proteome</keyword>
<name>A0ABN8G3Y6_9BACL</name>
<dbReference type="SUPFAM" id="SSF50814">
    <property type="entry name" value="Lipocalins"/>
    <property type="match status" value="1"/>
</dbReference>
<dbReference type="InterPro" id="IPR015231">
    <property type="entry name" value="DUF1934"/>
</dbReference>
<dbReference type="EMBL" id="CAKMMF010000005">
    <property type="protein sequence ID" value="CAH1199363.1"/>
    <property type="molecule type" value="Genomic_DNA"/>
</dbReference>
<dbReference type="Proteomes" id="UP000838686">
    <property type="component" value="Unassembled WGS sequence"/>
</dbReference>
<reference evidence="1" key="1">
    <citation type="submission" date="2022-01" db="EMBL/GenBank/DDBJ databases">
        <authorList>
            <person name="Criscuolo A."/>
        </authorList>
    </citation>
    <scope>NUCLEOTIDE SEQUENCE</scope>
    <source>
        <strain evidence="1">CIP111893</strain>
    </source>
</reference>
<dbReference type="Gene3D" id="2.40.128.20">
    <property type="match status" value="1"/>
</dbReference>
<evidence type="ECO:0000313" key="2">
    <source>
        <dbReference type="Proteomes" id="UP000838686"/>
    </source>
</evidence>
<dbReference type="InterPro" id="IPR012674">
    <property type="entry name" value="Calycin"/>
</dbReference>
<protein>
    <recommendedName>
        <fullName evidence="3">DUF1934 domain-containing protein</fullName>
    </recommendedName>
</protein>
<evidence type="ECO:0000313" key="1">
    <source>
        <dbReference type="EMBL" id="CAH1199363.1"/>
    </source>
</evidence>
<evidence type="ECO:0008006" key="3">
    <source>
        <dbReference type="Google" id="ProtNLM"/>
    </source>
</evidence>
<comment type="caution">
    <text evidence="1">The sequence shown here is derived from an EMBL/GenBank/DDBJ whole genome shotgun (WGS) entry which is preliminary data.</text>
</comment>
<organism evidence="1 2">
    <name type="scientific">Paenibacillus plantiphilus</name>
    <dbReference type="NCBI Taxonomy" id="2905650"/>
    <lineage>
        <taxon>Bacteria</taxon>
        <taxon>Bacillati</taxon>
        <taxon>Bacillota</taxon>
        <taxon>Bacilli</taxon>
        <taxon>Bacillales</taxon>
        <taxon>Paenibacillaceae</taxon>
        <taxon>Paenibacillus</taxon>
    </lineage>
</organism>
<gene>
    <name evidence="1" type="ORF">PAECIP111893_01333</name>
</gene>
<dbReference type="Pfam" id="PF09148">
    <property type="entry name" value="DUF1934"/>
    <property type="match status" value="1"/>
</dbReference>